<evidence type="ECO:0000256" key="9">
    <source>
        <dbReference type="ARBA" id="ARBA00023172"/>
    </source>
</evidence>
<comment type="caution">
    <text evidence="14">The sequence shown here is derived from an EMBL/GenBank/DDBJ whole genome shotgun (WGS) entry which is preliminary data.</text>
</comment>
<keyword evidence="9 13" id="KW-0233">DNA recombination</keyword>
<sequence>MKSTYANRGKFLESVIERSNITYKTKGIALIEKVATPINYNTRTNKAFHEKKSTVDFIGCMANGGPFIAFDAKETKGKSFPFANVTDHQIEYMEYTNRMGHVAFLLLYFTDLRECYRLTIDQYVTYKQAADRKSIPHQWIKDNAVLIESGYGLPLDYLKNINGV</sequence>
<evidence type="ECO:0000256" key="8">
    <source>
        <dbReference type="ARBA" id="ARBA00022842"/>
    </source>
</evidence>
<feature type="binding site" evidence="13">
    <location>
        <position position="54"/>
    </location>
    <ligand>
        <name>Mg(2+)</name>
        <dbReference type="ChEBI" id="CHEBI:18420"/>
    </ligand>
</feature>
<dbReference type="InterPro" id="IPR011856">
    <property type="entry name" value="tRNA_endonuc-like_dom_sf"/>
</dbReference>
<proteinExistence type="inferred from homology"/>
<feature type="binding site" evidence="13">
    <location>
        <position position="71"/>
    </location>
    <ligand>
        <name>Mg(2+)</name>
        <dbReference type="ChEBI" id="CHEBI:18420"/>
    </ligand>
</feature>
<comment type="similarity">
    <text evidence="11 13">Belongs to the RecU family.</text>
</comment>
<dbReference type="InterPro" id="IPR011335">
    <property type="entry name" value="Restrct_endonuc-II-like"/>
</dbReference>
<dbReference type="HAMAP" id="MF_00130">
    <property type="entry name" value="RecU"/>
    <property type="match status" value="1"/>
</dbReference>
<keyword evidence="2 13" id="KW-0963">Cytoplasm</keyword>
<organism evidence="14 15">
    <name type="scientific">Salinicoccus sesuvii</name>
    <dbReference type="NCBI Taxonomy" id="868281"/>
    <lineage>
        <taxon>Bacteria</taxon>
        <taxon>Bacillati</taxon>
        <taxon>Bacillota</taxon>
        <taxon>Bacilli</taxon>
        <taxon>Bacillales</taxon>
        <taxon>Staphylococcaceae</taxon>
        <taxon>Salinicoccus</taxon>
    </lineage>
</organism>
<evidence type="ECO:0000256" key="6">
    <source>
        <dbReference type="ARBA" id="ARBA00022763"/>
    </source>
</evidence>
<evidence type="ECO:0000313" key="15">
    <source>
        <dbReference type="Proteomes" id="UP001595637"/>
    </source>
</evidence>
<dbReference type="EMBL" id="JBHRVQ010000001">
    <property type="protein sequence ID" value="MFC3389353.1"/>
    <property type="molecule type" value="Genomic_DNA"/>
</dbReference>
<evidence type="ECO:0000256" key="12">
    <source>
        <dbReference type="ARBA" id="ARBA00029523"/>
    </source>
</evidence>
<feature type="binding site" evidence="13">
    <location>
        <position position="56"/>
    </location>
    <ligand>
        <name>Mg(2+)</name>
        <dbReference type="ChEBI" id="CHEBI:18420"/>
    </ligand>
</feature>
<evidence type="ECO:0000313" key="14">
    <source>
        <dbReference type="EMBL" id="MFC3389353.1"/>
    </source>
</evidence>
<reference evidence="15" key="1">
    <citation type="journal article" date="2019" name="Int. J. Syst. Evol. Microbiol.">
        <title>The Global Catalogue of Microorganisms (GCM) 10K type strain sequencing project: providing services to taxonomists for standard genome sequencing and annotation.</title>
        <authorList>
            <consortium name="The Broad Institute Genomics Platform"/>
            <consortium name="The Broad Institute Genome Sequencing Center for Infectious Disease"/>
            <person name="Wu L."/>
            <person name="Ma J."/>
        </authorList>
    </citation>
    <scope>NUCLEOTIDE SEQUENCE [LARGE SCALE GENOMIC DNA]</scope>
    <source>
        <strain evidence="15">CCM 7756</strain>
    </source>
</reference>
<evidence type="ECO:0000256" key="13">
    <source>
        <dbReference type="HAMAP-Rule" id="MF_00130"/>
    </source>
</evidence>
<name>A0ABV7NA49_9STAP</name>
<keyword evidence="8 13" id="KW-0460">Magnesium</keyword>
<feature type="site" description="Transition state stabilizer" evidence="13">
    <location>
        <position position="73"/>
    </location>
</feature>
<keyword evidence="7 13" id="KW-0378">Hydrolase</keyword>
<dbReference type="Gene3D" id="3.40.1350.10">
    <property type="match status" value="1"/>
</dbReference>
<evidence type="ECO:0000256" key="2">
    <source>
        <dbReference type="ARBA" id="ARBA00022490"/>
    </source>
</evidence>
<gene>
    <name evidence="13" type="primary">recU</name>
    <name evidence="14" type="ORF">ACFOEO_12250</name>
</gene>
<protein>
    <recommendedName>
        <fullName evidence="12 13">Holliday junction resolvase RecU</fullName>
        <ecNumber evidence="13">3.1.21.10</ecNumber>
    </recommendedName>
    <alternativeName>
        <fullName evidence="13">Recombination protein U homolog</fullName>
    </alternativeName>
</protein>
<evidence type="ECO:0000256" key="3">
    <source>
        <dbReference type="ARBA" id="ARBA00022722"/>
    </source>
</evidence>
<evidence type="ECO:0000256" key="10">
    <source>
        <dbReference type="ARBA" id="ARBA00023204"/>
    </source>
</evidence>
<comment type="function">
    <text evidence="13">Endonuclease that resolves Holliday junction intermediates in genetic recombination. Cleaves mobile four-strand junctions by introducing symmetrical nicks in paired strands. Promotes annealing of linear ssDNA with homologous dsDNA. Required for DNA repair, homologous recombination and chromosome segregation.</text>
</comment>
<dbReference type="CDD" id="cd22354">
    <property type="entry name" value="RecU-like"/>
    <property type="match status" value="1"/>
</dbReference>
<evidence type="ECO:0000256" key="11">
    <source>
        <dbReference type="ARBA" id="ARBA00023447"/>
    </source>
</evidence>
<dbReference type="Proteomes" id="UP001595637">
    <property type="component" value="Unassembled WGS sequence"/>
</dbReference>
<keyword evidence="15" id="KW-1185">Reference proteome</keyword>
<dbReference type="EC" id="3.1.21.10" evidence="13"/>
<keyword evidence="6 13" id="KW-0227">DNA damage</keyword>
<dbReference type="SUPFAM" id="SSF52980">
    <property type="entry name" value="Restriction endonuclease-like"/>
    <property type="match status" value="1"/>
</dbReference>
<evidence type="ECO:0000256" key="1">
    <source>
        <dbReference type="ARBA" id="ARBA00004496"/>
    </source>
</evidence>
<evidence type="ECO:0000256" key="4">
    <source>
        <dbReference type="ARBA" id="ARBA00022723"/>
    </source>
</evidence>
<evidence type="ECO:0000256" key="7">
    <source>
        <dbReference type="ARBA" id="ARBA00022801"/>
    </source>
</evidence>
<keyword evidence="5 13" id="KW-0255">Endonuclease</keyword>
<comment type="subcellular location">
    <subcellularLocation>
        <location evidence="1 13">Cytoplasm</location>
    </subcellularLocation>
</comment>
<accession>A0ABV7NA49</accession>
<comment type="catalytic activity">
    <reaction evidence="13">
        <text>Endonucleolytic cleavage at a junction such as a reciprocal single-stranded crossover between two homologous DNA duplexes (Holliday junction).</text>
        <dbReference type="EC" id="3.1.21.10"/>
    </reaction>
</comment>
<comment type="cofactor">
    <cofactor evidence="13">
        <name>Mg(2+)</name>
        <dbReference type="ChEBI" id="CHEBI:18420"/>
    </cofactor>
    <text evidence="13">Binds 1 Mg(2+) ion per subunit.</text>
</comment>
<keyword evidence="3 13" id="KW-0540">Nuclease</keyword>
<dbReference type="InterPro" id="IPR004612">
    <property type="entry name" value="Resolv_RecU"/>
</dbReference>
<dbReference type="Pfam" id="PF03838">
    <property type="entry name" value="RecU"/>
    <property type="match status" value="1"/>
</dbReference>
<keyword evidence="10 13" id="KW-0234">DNA repair</keyword>
<feature type="binding site" evidence="13">
    <location>
        <position position="89"/>
    </location>
    <ligand>
        <name>Mg(2+)</name>
        <dbReference type="ChEBI" id="CHEBI:18420"/>
    </ligand>
</feature>
<keyword evidence="4 13" id="KW-0479">Metal-binding</keyword>
<dbReference type="RefSeq" id="WP_380656378.1">
    <property type="nucleotide sequence ID" value="NZ_JBHRVQ010000001.1"/>
</dbReference>
<evidence type="ECO:0000256" key="5">
    <source>
        <dbReference type="ARBA" id="ARBA00022759"/>
    </source>
</evidence>